<feature type="domain" description="DarT" evidence="7">
    <location>
        <begin position="7"/>
        <end position="164"/>
    </location>
</feature>
<dbReference type="Pfam" id="PF14487">
    <property type="entry name" value="DarT"/>
    <property type="match status" value="1"/>
</dbReference>
<dbReference type="Proteomes" id="UP000777784">
    <property type="component" value="Unassembled WGS sequence"/>
</dbReference>
<comment type="caution">
    <text evidence="8">The sequence shown here is derived from an EMBL/GenBank/DDBJ whole genome shotgun (WGS) entry which is preliminary data.</text>
</comment>
<evidence type="ECO:0000256" key="6">
    <source>
        <dbReference type="PROSITE-ProRule" id="PRU01362"/>
    </source>
</evidence>
<organism evidence="8 9">
    <name type="scientific">Eiseniibacteriota bacterium</name>
    <dbReference type="NCBI Taxonomy" id="2212470"/>
    <lineage>
        <taxon>Bacteria</taxon>
        <taxon>Candidatus Eiseniibacteriota</taxon>
    </lineage>
</organism>
<proteinExistence type="inferred from homology"/>
<evidence type="ECO:0000256" key="5">
    <source>
        <dbReference type="ARBA" id="ARBA00023125"/>
    </source>
</evidence>
<evidence type="ECO:0000256" key="1">
    <source>
        <dbReference type="ARBA" id="ARBA00022649"/>
    </source>
</evidence>
<dbReference type="PROSITE" id="PS52018">
    <property type="entry name" value="DART"/>
    <property type="match status" value="1"/>
</dbReference>
<reference evidence="8" key="1">
    <citation type="submission" date="2021-05" db="EMBL/GenBank/DDBJ databases">
        <title>Energy efficiency and biological interactions define the core microbiome of deep oligotrophic groundwater.</title>
        <authorList>
            <person name="Mehrshad M."/>
            <person name="Lopez-Fernandez M."/>
            <person name="Bell E."/>
            <person name="Bernier-Latmani R."/>
            <person name="Bertilsson S."/>
            <person name="Dopson M."/>
        </authorList>
    </citation>
    <scope>NUCLEOTIDE SEQUENCE</scope>
    <source>
        <strain evidence="8">Modern_marine.mb.64</strain>
    </source>
</reference>
<evidence type="ECO:0000313" key="9">
    <source>
        <dbReference type="Proteomes" id="UP000777784"/>
    </source>
</evidence>
<evidence type="ECO:0000256" key="2">
    <source>
        <dbReference type="ARBA" id="ARBA00022676"/>
    </source>
</evidence>
<evidence type="ECO:0000256" key="4">
    <source>
        <dbReference type="ARBA" id="ARBA00022695"/>
    </source>
</evidence>
<keyword evidence="2" id="KW-0328">Glycosyltransferase</keyword>
<dbReference type="EMBL" id="JAHJDP010000076">
    <property type="protein sequence ID" value="MBU2691777.1"/>
    <property type="molecule type" value="Genomic_DNA"/>
</dbReference>
<evidence type="ECO:0000313" key="8">
    <source>
        <dbReference type="EMBL" id="MBU2691777.1"/>
    </source>
</evidence>
<keyword evidence="3" id="KW-0808">Transferase</keyword>
<comment type="similarity">
    <text evidence="6">Belongs to the DarT ADP-ribosyltransferase family.</text>
</comment>
<sequence>MVVPAHPKIYHIVHVDRLPSIVADKFLWCDAEADSQRLHGTTIGMDRIKRRRLTELRLTSHPDLFVGACVPFYWCPRSIMLYMIHCANDPELAFHGGQEPIVHLEADFRQTVSWAEAHSLRWAFTLSNAGAYGVFSHGVQSQVREALGPATHKPPVLILPEWYY</sequence>
<dbReference type="GO" id="GO:0003677">
    <property type="term" value="F:DNA binding"/>
    <property type="evidence" value="ECO:0007669"/>
    <property type="project" value="UniProtKB-UniRule"/>
</dbReference>
<evidence type="ECO:0000259" key="7">
    <source>
        <dbReference type="PROSITE" id="PS52018"/>
    </source>
</evidence>
<accession>A0A948W435</accession>
<name>A0A948W435_UNCEI</name>
<dbReference type="GO" id="GO:0016757">
    <property type="term" value="F:glycosyltransferase activity"/>
    <property type="evidence" value="ECO:0007669"/>
    <property type="project" value="UniProtKB-KW"/>
</dbReference>
<gene>
    <name evidence="8" type="ORF">KJ970_12695</name>
</gene>
<keyword evidence="5 6" id="KW-0238">DNA-binding</keyword>
<evidence type="ECO:0000256" key="3">
    <source>
        <dbReference type="ARBA" id="ARBA00022679"/>
    </source>
</evidence>
<dbReference type="AlphaFoldDB" id="A0A948W435"/>
<comment type="caution">
    <text evidence="6">Lacks conserved residue(s) required for the propagation of feature annotation.</text>
</comment>
<keyword evidence="4" id="KW-0548">Nucleotidyltransferase</keyword>
<dbReference type="GO" id="GO:0016779">
    <property type="term" value="F:nucleotidyltransferase activity"/>
    <property type="evidence" value="ECO:0007669"/>
    <property type="project" value="UniProtKB-KW"/>
</dbReference>
<keyword evidence="1 6" id="KW-1277">Toxin-antitoxin system</keyword>
<protein>
    <submittedName>
        <fullName evidence="8">DUF4433 domain-containing protein</fullName>
    </submittedName>
</protein>
<dbReference type="InterPro" id="IPR029494">
    <property type="entry name" value="DarT"/>
</dbReference>